<evidence type="ECO:0000313" key="2">
    <source>
        <dbReference type="EMBL" id="AWL09103.1"/>
    </source>
</evidence>
<dbReference type="EC" id="1.1.1.18" evidence="2"/>
<dbReference type="InterPro" id="IPR036291">
    <property type="entry name" value="NAD(P)-bd_dom_sf"/>
</dbReference>
<dbReference type="InterPro" id="IPR050463">
    <property type="entry name" value="Gfo/Idh/MocA_oxidrdct_glycsds"/>
</dbReference>
<dbReference type="OrthoDB" id="9763611at2"/>
<dbReference type="PANTHER" id="PTHR43818">
    <property type="entry name" value="BCDNA.GH03377"/>
    <property type="match status" value="1"/>
</dbReference>
<dbReference type="SUPFAM" id="SSF55347">
    <property type="entry name" value="Glyceraldehyde-3-phosphate dehydrogenase-like, C-terminal domain"/>
    <property type="match status" value="1"/>
</dbReference>
<gene>
    <name evidence="2" type="ORF">HME7025_01241</name>
</gene>
<dbReference type="Gene3D" id="3.30.360.10">
    <property type="entry name" value="Dihydrodipicolinate Reductase, domain 2"/>
    <property type="match status" value="1"/>
</dbReference>
<evidence type="ECO:0000259" key="1">
    <source>
        <dbReference type="Pfam" id="PF01408"/>
    </source>
</evidence>
<keyword evidence="3" id="KW-1185">Reference proteome</keyword>
<proteinExistence type="predicted"/>
<dbReference type="GO" id="GO:0050112">
    <property type="term" value="F:inositol 2-dehydrogenase (NAD+) activity"/>
    <property type="evidence" value="ECO:0007669"/>
    <property type="project" value="UniProtKB-EC"/>
</dbReference>
<dbReference type="KEGG" id="psez:HME7025_01241"/>
<protein>
    <submittedName>
        <fullName evidence="2">Inositol 2-dehydrogenase</fullName>
        <ecNumber evidence="2">1.1.1.18</ecNumber>
        <ecNumber evidence="2">1.1.1.369</ecNumber>
    </submittedName>
</protein>
<dbReference type="InterPro" id="IPR006311">
    <property type="entry name" value="TAT_signal"/>
</dbReference>
<dbReference type="EC" id="1.1.1.369" evidence="2"/>
<keyword evidence="2" id="KW-0560">Oxidoreductase</keyword>
<sequence length="463" mass="51341">MEKSRRQFIQSLSAGTSLLLGGIPLLGADERPLPQILEKIKVSPNDTIRIGLIGSGIIGHYDTTTALKVPGVELVAVADLYQGRLDRAQEKWGKDIFATRNYKEILARKDIDAVLVCTSDHWHDHITIDALKAGKHVYCEKPMVHHVEEGLAVVAAQKASGKVLQVGSQRASSVVFQEARKYYQQGTIGEITYVEAYTDRNSANGAWQYSIPTDASLQTVSWDTFLGDAPKVPFDPVRFFRWRNYKAYGTGVAGDLFVHNVTGLHTVTNSLGPERIYAQGALNYWKDGRDAYDLLTGFMTYGKTENHNAFQFMTRVNLADGAGGGEGTRLIGTEGVIEVKNRGIKIKHFKRAKVASMGGYDSLESFPKAMQDAMLADYNAKYSPDDRRMKVLDEIEFNAPQGYDDRLDHFINFFDSIRTGKPVFEDASFGLRAAGPSVLCNTSVEIGKPIEWDALNMKVKKAK</sequence>
<feature type="domain" description="Gfo/Idh/MocA-like oxidoreductase N-terminal" evidence="1">
    <location>
        <begin position="48"/>
        <end position="167"/>
    </location>
</feature>
<dbReference type="Gene3D" id="3.40.50.720">
    <property type="entry name" value="NAD(P)-binding Rossmann-like Domain"/>
    <property type="match status" value="1"/>
</dbReference>
<dbReference type="Proteomes" id="UP000245468">
    <property type="component" value="Chromosome"/>
</dbReference>
<dbReference type="AlphaFoldDB" id="A0A2S2DUS0"/>
<evidence type="ECO:0000313" key="3">
    <source>
        <dbReference type="Proteomes" id="UP000245468"/>
    </source>
</evidence>
<dbReference type="RefSeq" id="WP_109322806.1">
    <property type="nucleotide sequence ID" value="NZ_CP029346.1"/>
</dbReference>
<reference evidence="3" key="1">
    <citation type="submission" date="2018-05" db="EMBL/GenBank/DDBJ databases">
        <title>Pseudarcicella sp. HME7025 Genome sequencing and assembly.</title>
        <authorList>
            <person name="Kim H."/>
            <person name="Kang H."/>
            <person name="Joh K."/>
        </authorList>
    </citation>
    <scope>NUCLEOTIDE SEQUENCE [LARGE SCALE GENOMIC DNA]</scope>
    <source>
        <strain evidence="3">HME7025</strain>
    </source>
</reference>
<organism evidence="2 3">
    <name type="scientific">Aquirufa nivalisilvae</name>
    <dbReference type="NCBI Taxonomy" id="2516557"/>
    <lineage>
        <taxon>Bacteria</taxon>
        <taxon>Pseudomonadati</taxon>
        <taxon>Bacteroidota</taxon>
        <taxon>Cytophagia</taxon>
        <taxon>Cytophagales</taxon>
        <taxon>Flectobacillaceae</taxon>
        <taxon>Aquirufa</taxon>
    </lineage>
</organism>
<dbReference type="GO" id="GO:0000166">
    <property type="term" value="F:nucleotide binding"/>
    <property type="evidence" value="ECO:0007669"/>
    <property type="project" value="InterPro"/>
</dbReference>
<dbReference type="EMBL" id="CP029346">
    <property type="protein sequence ID" value="AWL09103.1"/>
    <property type="molecule type" value="Genomic_DNA"/>
</dbReference>
<dbReference type="PROSITE" id="PS51318">
    <property type="entry name" value="TAT"/>
    <property type="match status" value="1"/>
</dbReference>
<name>A0A2S2DUS0_9BACT</name>
<dbReference type="Pfam" id="PF01408">
    <property type="entry name" value="GFO_IDH_MocA"/>
    <property type="match status" value="1"/>
</dbReference>
<dbReference type="PANTHER" id="PTHR43818:SF5">
    <property type="entry name" value="OXIDOREDUCTASE FAMILY PROTEIN"/>
    <property type="match status" value="1"/>
</dbReference>
<accession>A0A2S2DUS0</accession>
<dbReference type="SUPFAM" id="SSF51735">
    <property type="entry name" value="NAD(P)-binding Rossmann-fold domains"/>
    <property type="match status" value="1"/>
</dbReference>
<dbReference type="InterPro" id="IPR000683">
    <property type="entry name" value="Gfo/Idh/MocA-like_OxRdtase_N"/>
</dbReference>